<dbReference type="AlphaFoldDB" id="A0A4U1L8R5"/>
<dbReference type="InterPro" id="IPR029479">
    <property type="entry name" value="Nitroreductase"/>
</dbReference>
<dbReference type="InterPro" id="IPR000415">
    <property type="entry name" value="Nitroreductase-like"/>
</dbReference>
<dbReference type="PANTHER" id="PTHR23026">
    <property type="entry name" value="NADPH NITROREDUCTASE"/>
    <property type="match status" value="1"/>
</dbReference>
<dbReference type="SUPFAM" id="SSF55469">
    <property type="entry name" value="FMN-dependent nitroreductase-like"/>
    <property type="match status" value="1"/>
</dbReference>
<accession>A0A4U1L8R5</accession>
<dbReference type="OrthoDB" id="9802510at2"/>
<sequence>MREAIAQRRSVRAFLPDRVDPALVRELVALAGRSPSGGNLQPWHVDLVHGGAMMRLKALMERRIVEAPMGEGAEYAVYPPQMAARFDKRRRGVGQAMYAALGIDRADRARRQAVFADNFRFFGAPMAIFISVERDHGPPQWADCGMFLQSLMLLLVEAGLDSCAQEAWAMYPRTLGDFLRLPPDRMLFTGLAIGRRDTHAPVNRFAVDRADTGEWLAEHDS</sequence>
<dbReference type="Proteomes" id="UP000309138">
    <property type="component" value="Unassembled WGS sequence"/>
</dbReference>
<comment type="caution">
    <text evidence="5">The sequence shown here is derived from an EMBL/GenBank/DDBJ whole genome shotgun (WGS) entry which is preliminary data.</text>
</comment>
<dbReference type="CDD" id="cd02136">
    <property type="entry name" value="PnbA_NfnB-like"/>
    <property type="match status" value="1"/>
</dbReference>
<evidence type="ECO:0000259" key="4">
    <source>
        <dbReference type="Pfam" id="PF00881"/>
    </source>
</evidence>
<evidence type="ECO:0000313" key="5">
    <source>
        <dbReference type="EMBL" id="TKD53371.1"/>
    </source>
</evidence>
<proteinExistence type="predicted"/>
<evidence type="ECO:0000256" key="3">
    <source>
        <dbReference type="ARBA" id="ARBA00023002"/>
    </source>
</evidence>
<keyword evidence="6" id="KW-1185">Reference proteome</keyword>
<dbReference type="GO" id="GO:0016491">
    <property type="term" value="F:oxidoreductase activity"/>
    <property type="evidence" value="ECO:0007669"/>
    <property type="project" value="UniProtKB-KW"/>
</dbReference>
<keyword evidence="3" id="KW-0560">Oxidoreductase</keyword>
<keyword evidence="1" id="KW-0285">Flavoprotein</keyword>
<gene>
    <name evidence="5" type="ORF">FBR43_01795</name>
</gene>
<organism evidence="5 6">
    <name type="scientific">Sphingomonas baiyangensis</name>
    <dbReference type="NCBI Taxonomy" id="2572576"/>
    <lineage>
        <taxon>Bacteria</taxon>
        <taxon>Pseudomonadati</taxon>
        <taxon>Pseudomonadota</taxon>
        <taxon>Alphaproteobacteria</taxon>
        <taxon>Sphingomonadales</taxon>
        <taxon>Sphingomonadaceae</taxon>
        <taxon>Sphingomonas</taxon>
    </lineage>
</organism>
<name>A0A4U1L8R5_9SPHN</name>
<evidence type="ECO:0000256" key="1">
    <source>
        <dbReference type="ARBA" id="ARBA00022630"/>
    </source>
</evidence>
<dbReference type="PANTHER" id="PTHR23026:SF90">
    <property type="entry name" value="IODOTYROSINE DEIODINASE 1"/>
    <property type="match status" value="1"/>
</dbReference>
<dbReference type="InterPro" id="IPR050627">
    <property type="entry name" value="Nitroreductase/BluB"/>
</dbReference>
<dbReference type="EMBL" id="SWKR01000001">
    <property type="protein sequence ID" value="TKD53371.1"/>
    <property type="molecule type" value="Genomic_DNA"/>
</dbReference>
<feature type="domain" description="Nitroreductase" evidence="4">
    <location>
        <begin position="5"/>
        <end position="194"/>
    </location>
</feature>
<protein>
    <submittedName>
        <fullName evidence="5">Nitroreductase</fullName>
    </submittedName>
</protein>
<dbReference type="Pfam" id="PF00881">
    <property type="entry name" value="Nitroreductase"/>
    <property type="match status" value="1"/>
</dbReference>
<evidence type="ECO:0000256" key="2">
    <source>
        <dbReference type="ARBA" id="ARBA00022643"/>
    </source>
</evidence>
<evidence type="ECO:0000313" key="6">
    <source>
        <dbReference type="Proteomes" id="UP000309138"/>
    </source>
</evidence>
<reference evidence="5 6" key="1">
    <citation type="submission" date="2019-04" db="EMBL/GenBank/DDBJ databases">
        <authorList>
            <person name="Yang Y."/>
            <person name="Wei D."/>
        </authorList>
    </citation>
    <scope>NUCLEOTIDE SEQUENCE [LARGE SCALE GENOMIC DNA]</scope>
    <source>
        <strain evidence="5 6">L-1-4w-11</strain>
    </source>
</reference>
<keyword evidence="2" id="KW-0288">FMN</keyword>
<dbReference type="Gene3D" id="3.40.109.10">
    <property type="entry name" value="NADH Oxidase"/>
    <property type="match status" value="1"/>
</dbReference>